<dbReference type="EMBL" id="CP001874">
    <property type="protein sequence ID" value="ADG89726.1"/>
    <property type="molecule type" value="Genomic_DNA"/>
</dbReference>
<reference evidence="3 4" key="1">
    <citation type="submission" date="2010-01" db="EMBL/GenBank/DDBJ databases">
        <title>The complete genome of Thermobispora bispora DSM 43833.</title>
        <authorList>
            <consortium name="US DOE Joint Genome Institute (JGI-PGF)"/>
            <person name="Lucas S."/>
            <person name="Copeland A."/>
            <person name="Lapidus A."/>
            <person name="Glavina del Rio T."/>
            <person name="Dalin E."/>
            <person name="Tice H."/>
            <person name="Bruce D."/>
            <person name="Goodwin L."/>
            <person name="Pitluck S."/>
            <person name="Kyrpides N."/>
            <person name="Mavromatis K."/>
            <person name="Ivanova N."/>
            <person name="Mikhailova N."/>
            <person name="Chertkov O."/>
            <person name="Brettin T."/>
            <person name="Detter J.C."/>
            <person name="Han C."/>
            <person name="Larimer F."/>
            <person name="Land M."/>
            <person name="Hauser L."/>
            <person name="Markowitz V."/>
            <person name="Cheng J.-F."/>
            <person name="Hugenholtz P."/>
            <person name="Woyke T."/>
            <person name="Wu D."/>
            <person name="Jando M."/>
            <person name="Schneider S."/>
            <person name="Klenk H.-P."/>
            <person name="Eisen J.A."/>
        </authorList>
    </citation>
    <scope>NUCLEOTIDE SEQUENCE [LARGE SCALE GENOMIC DNA]</scope>
    <source>
        <strain evidence="4">ATCC 19993 / DSM 43833 / CBS 139.67 / JCM 10125 / KCTC 9307 / NBRC 14880 / R51</strain>
    </source>
</reference>
<dbReference type="Gene3D" id="3.40.190.10">
    <property type="entry name" value="Periplasmic binding protein-like II"/>
    <property type="match status" value="2"/>
</dbReference>
<evidence type="ECO:0000313" key="3">
    <source>
        <dbReference type="EMBL" id="ADG89726.1"/>
    </source>
</evidence>
<dbReference type="Pfam" id="PF13343">
    <property type="entry name" value="SBP_bac_6"/>
    <property type="match status" value="1"/>
</dbReference>
<feature type="chain" id="PRO_5039222054" evidence="2">
    <location>
        <begin position="21"/>
        <end position="360"/>
    </location>
</feature>
<proteinExistence type="predicted"/>
<dbReference type="GO" id="GO:0030288">
    <property type="term" value="C:outer membrane-bounded periplasmic space"/>
    <property type="evidence" value="ECO:0007669"/>
    <property type="project" value="TreeGrafter"/>
</dbReference>
<evidence type="ECO:0000256" key="2">
    <source>
        <dbReference type="SAM" id="SignalP"/>
    </source>
</evidence>
<dbReference type="AlphaFoldDB" id="D6Y7L5"/>
<dbReference type="STRING" id="469371.Tbis_3029"/>
<dbReference type="GO" id="GO:0015888">
    <property type="term" value="P:thiamine transport"/>
    <property type="evidence" value="ECO:0007669"/>
    <property type="project" value="TreeGrafter"/>
</dbReference>
<name>D6Y7L5_THEBD</name>
<evidence type="ECO:0000313" key="4">
    <source>
        <dbReference type="Proteomes" id="UP000006640"/>
    </source>
</evidence>
<organism evidence="3 4">
    <name type="scientific">Thermobispora bispora (strain ATCC 19993 / DSM 43833 / CBS 139.67 / JCM 10125 / KCTC 9307 / NBRC 14880 / R51)</name>
    <dbReference type="NCBI Taxonomy" id="469371"/>
    <lineage>
        <taxon>Bacteria</taxon>
        <taxon>Bacillati</taxon>
        <taxon>Actinomycetota</taxon>
        <taxon>Actinomycetes</taxon>
        <taxon>Streptosporangiales</taxon>
        <taxon>Streptosporangiaceae</taxon>
        <taxon>Thermobispora</taxon>
    </lineage>
</organism>
<gene>
    <name evidence="3" type="ordered locus">Tbis_3029</name>
</gene>
<dbReference type="Proteomes" id="UP000006640">
    <property type="component" value="Chromosome"/>
</dbReference>
<dbReference type="GO" id="GO:0030976">
    <property type="term" value="F:thiamine pyrophosphate binding"/>
    <property type="evidence" value="ECO:0007669"/>
    <property type="project" value="TreeGrafter"/>
</dbReference>
<keyword evidence="1 2" id="KW-0732">Signal</keyword>
<dbReference type="RefSeq" id="WP_013133259.1">
    <property type="nucleotide sequence ID" value="NC_014165.1"/>
</dbReference>
<dbReference type="eggNOG" id="COG1840">
    <property type="taxonomic scope" value="Bacteria"/>
</dbReference>
<feature type="signal peptide" evidence="2">
    <location>
        <begin position="1"/>
        <end position="20"/>
    </location>
</feature>
<dbReference type="HOGENOM" id="CLU_026974_3_0_11"/>
<sequence length="360" mass="39083">MTIPVRIVVTVLAAVAVCSAACSSQPPKEERPKPVNPRAASLREGFGSMDRLVEAAKREGTLNVIGLPEHWVGYGELLDRFAKKYGITVVRLEPEASSARQIETAAQRKGAGNAPDVFDLSLEVAVANAGRFAPYKVTTWQDIPDDLKDPSGRWYAAYGGYMSIAYDSARMRRPGSYAALLSPGVRVALPGDPLTSASAFNGVMAASLRNGVPDPARAVDFFTRLKRDGMLGRPEQATAVIDWDFLNVARAAARGGGWRVTVPENAVLAAYYHQAINKDAPHPAAARLWQEFLFSDEAQNIFLRAHARPARMEAMEMRGTLDRGAAERLPAVSGAPVTLTIPQQDEAKAYLQRHWARAMG</sequence>
<dbReference type="SUPFAM" id="SSF53850">
    <property type="entry name" value="Periplasmic binding protein-like II"/>
    <property type="match status" value="1"/>
</dbReference>
<dbReference type="PANTHER" id="PTHR30006">
    <property type="entry name" value="THIAMINE-BINDING PERIPLASMIC PROTEIN-RELATED"/>
    <property type="match status" value="1"/>
</dbReference>
<protein>
    <submittedName>
        <fullName evidence="3">Extracellular solute-binding protein family 1</fullName>
    </submittedName>
</protein>
<dbReference type="KEGG" id="tbi:Tbis_3029"/>
<evidence type="ECO:0000256" key="1">
    <source>
        <dbReference type="ARBA" id="ARBA00022729"/>
    </source>
</evidence>
<dbReference type="GO" id="GO:0030975">
    <property type="term" value="F:thiamine binding"/>
    <property type="evidence" value="ECO:0007669"/>
    <property type="project" value="TreeGrafter"/>
</dbReference>
<accession>D6Y7L5</accession>
<keyword evidence="4" id="KW-1185">Reference proteome</keyword>
<dbReference type="PANTHER" id="PTHR30006:SF2">
    <property type="entry name" value="ABC TRANSPORTER SUBSTRATE-BINDING PROTEIN"/>
    <property type="match status" value="1"/>
</dbReference>